<evidence type="ECO:0000256" key="7">
    <source>
        <dbReference type="ARBA" id="ARBA00023002"/>
    </source>
</evidence>
<keyword evidence="7" id="KW-0560">Oxidoreductase</keyword>
<dbReference type="Proteomes" id="UP000030108">
    <property type="component" value="Unassembled WGS sequence"/>
</dbReference>
<dbReference type="GO" id="GO:0005576">
    <property type="term" value="C:extracellular region"/>
    <property type="evidence" value="ECO:0007669"/>
    <property type="project" value="UniProtKB-SubCell"/>
</dbReference>
<accession>A0A0A1UIQ4</accession>
<evidence type="ECO:0000256" key="8">
    <source>
        <dbReference type="ARBA" id="ARBA00023008"/>
    </source>
</evidence>
<keyword evidence="9" id="KW-0503">Monooxygenase</keyword>
<keyword evidence="10" id="KW-1015">Disulfide bond</keyword>
<keyword evidence="8" id="KW-0186">Copper</keyword>
<keyword evidence="5" id="KW-0732">Signal</keyword>
<dbReference type="GO" id="GO:0016787">
    <property type="term" value="F:hydrolase activity"/>
    <property type="evidence" value="ECO:0007669"/>
    <property type="project" value="UniProtKB-KW"/>
</dbReference>
<proteinExistence type="inferred from homology"/>
<keyword evidence="12" id="KW-0624">Polysaccharide degradation</keyword>
<feature type="domain" description="Auxiliary Activity family 9 catalytic" evidence="16">
    <location>
        <begin position="81"/>
        <end position="266"/>
    </location>
</feature>
<dbReference type="GO" id="GO:0030245">
    <property type="term" value="P:cellulose catabolic process"/>
    <property type="evidence" value="ECO:0007669"/>
    <property type="project" value="UniProtKB-KW"/>
</dbReference>
<dbReference type="EMBL" id="JATN01000321">
    <property type="protein sequence ID" value="EUC58700.1"/>
    <property type="molecule type" value="Genomic_DNA"/>
</dbReference>
<feature type="non-terminal residue" evidence="17">
    <location>
        <position position="276"/>
    </location>
</feature>
<dbReference type="InterPro" id="IPR005103">
    <property type="entry name" value="AA9_LPMO"/>
</dbReference>
<evidence type="ECO:0000256" key="9">
    <source>
        <dbReference type="ARBA" id="ARBA00023033"/>
    </source>
</evidence>
<dbReference type="PANTHER" id="PTHR33353">
    <property type="entry name" value="PUTATIVE (AFU_ORTHOLOGUE AFUA_1G12560)-RELATED"/>
    <property type="match status" value="1"/>
</dbReference>
<organism evidence="17 18">
    <name type="scientific">Rhizoctonia solani AG-3 Rhs1AP</name>
    <dbReference type="NCBI Taxonomy" id="1086054"/>
    <lineage>
        <taxon>Eukaryota</taxon>
        <taxon>Fungi</taxon>
        <taxon>Dikarya</taxon>
        <taxon>Basidiomycota</taxon>
        <taxon>Agaricomycotina</taxon>
        <taxon>Agaricomycetes</taxon>
        <taxon>Cantharellales</taxon>
        <taxon>Ceratobasidiaceae</taxon>
        <taxon>Rhizoctonia</taxon>
    </lineage>
</organism>
<dbReference type="OrthoDB" id="3496539at2759"/>
<dbReference type="InterPro" id="IPR049892">
    <property type="entry name" value="AA9"/>
</dbReference>
<reference evidence="18" key="1">
    <citation type="journal article" date="2014" name="Genome Announc.">
        <title>Draft genome sequence of the plant-pathogenic soil fungus Rhizoctonia solani anastomosis group 3 strain Rhs1AP.</title>
        <authorList>
            <person name="Cubeta M.A."/>
            <person name="Thomas E."/>
            <person name="Dean R.A."/>
            <person name="Jabaji S."/>
            <person name="Neate S.M."/>
            <person name="Tavantzis S."/>
            <person name="Toda T."/>
            <person name="Vilgalys R."/>
            <person name="Bharathan N."/>
            <person name="Fedorova-Abrams N."/>
            <person name="Pakala S.B."/>
            <person name="Pakala S.M."/>
            <person name="Zafar N."/>
            <person name="Joardar V."/>
            <person name="Losada L."/>
            <person name="Nierman W.C."/>
        </authorList>
    </citation>
    <scope>NUCLEOTIDE SEQUENCE [LARGE SCALE GENOMIC DNA]</scope>
    <source>
        <strain evidence="18">AG-3</strain>
    </source>
</reference>
<sequence length="276" mass="29012">MPTGILQSHKKSKLRLRREKTSYGHGDVLTGIKSTTTSSLIPNHPRNEINFCAPRSLAFIQPALGHYRFYKYIDSSGTVTGEYVYVRANTNTNSPVTDVTSTDLRCNVGGLASGSSTSIATVAAGSTVGFQADIGLIHPGPLQVYLGKAPSGQTAATWDGSGANWFKIYAIGADFSAGSLAWPTDSCVRSTTHIGTPAGNYLLRIEHIAVHGASTVGGAQFYISCAQLTITGSGSGNPTKVSIPGVYTGTEPGLLINIYWPPVTNYTLPGPAVWSG</sequence>
<comment type="cofactor">
    <cofactor evidence="1">
        <name>Cu(2+)</name>
        <dbReference type="ChEBI" id="CHEBI:29036"/>
    </cofactor>
</comment>
<dbReference type="Pfam" id="PF03443">
    <property type="entry name" value="AA9"/>
    <property type="match status" value="1"/>
</dbReference>
<comment type="subcellular location">
    <subcellularLocation>
        <location evidence="2">Secreted</location>
    </subcellularLocation>
</comment>
<evidence type="ECO:0000256" key="13">
    <source>
        <dbReference type="ARBA" id="ARBA00044502"/>
    </source>
</evidence>
<evidence type="ECO:0000256" key="11">
    <source>
        <dbReference type="ARBA" id="ARBA00023277"/>
    </source>
</evidence>
<dbReference type="PANTHER" id="PTHR33353:SF10">
    <property type="entry name" value="ENDO-BETA-1,4-GLUCANASE D"/>
    <property type="match status" value="1"/>
</dbReference>
<evidence type="ECO:0000256" key="12">
    <source>
        <dbReference type="ARBA" id="ARBA00023326"/>
    </source>
</evidence>
<evidence type="ECO:0000256" key="10">
    <source>
        <dbReference type="ARBA" id="ARBA00023157"/>
    </source>
</evidence>
<keyword evidence="4" id="KW-0479">Metal-binding</keyword>
<dbReference type="EC" id="1.14.99.56" evidence="15"/>
<dbReference type="CDD" id="cd21175">
    <property type="entry name" value="LPMO_AA9"/>
    <property type="match status" value="1"/>
</dbReference>
<dbReference type="GO" id="GO:0046872">
    <property type="term" value="F:metal ion binding"/>
    <property type="evidence" value="ECO:0007669"/>
    <property type="project" value="UniProtKB-KW"/>
</dbReference>
<dbReference type="AlphaFoldDB" id="A0A0A1UIQ4"/>
<keyword evidence="11" id="KW-0119">Carbohydrate metabolism</keyword>
<evidence type="ECO:0000256" key="5">
    <source>
        <dbReference type="ARBA" id="ARBA00022729"/>
    </source>
</evidence>
<evidence type="ECO:0000256" key="2">
    <source>
        <dbReference type="ARBA" id="ARBA00004613"/>
    </source>
</evidence>
<keyword evidence="17" id="KW-0378">Hydrolase</keyword>
<evidence type="ECO:0000256" key="6">
    <source>
        <dbReference type="ARBA" id="ARBA00023001"/>
    </source>
</evidence>
<comment type="catalytic activity">
    <reaction evidence="14">
        <text>[(1-&gt;4)-beta-D-glucosyl]n+m + reduced acceptor + O2 = 4-dehydro-beta-D-glucosyl-[(1-&gt;4)-beta-D-glucosyl]n-1 + [(1-&gt;4)-beta-D-glucosyl]m + acceptor + H2O.</text>
        <dbReference type="EC" id="1.14.99.56"/>
    </reaction>
</comment>
<evidence type="ECO:0000259" key="16">
    <source>
        <dbReference type="Pfam" id="PF03443"/>
    </source>
</evidence>
<keyword evidence="6" id="KW-0136">Cellulose degradation</keyword>
<evidence type="ECO:0000256" key="3">
    <source>
        <dbReference type="ARBA" id="ARBA00022525"/>
    </source>
</evidence>
<protein>
    <recommendedName>
        <fullName evidence="15">lytic cellulose monooxygenase (C4-dehydrogenating)</fullName>
        <ecNumber evidence="15">1.14.99.56</ecNumber>
    </recommendedName>
</protein>
<comment type="similarity">
    <text evidence="13">Belongs to the polysaccharide monooxygenase AA9 family.</text>
</comment>
<dbReference type="GO" id="GO:0004497">
    <property type="term" value="F:monooxygenase activity"/>
    <property type="evidence" value="ECO:0007669"/>
    <property type="project" value="UniProtKB-KW"/>
</dbReference>
<evidence type="ECO:0000256" key="14">
    <source>
        <dbReference type="ARBA" id="ARBA00045077"/>
    </source>
</evidence>
<evidence type="ECO:0000313" key="18">
    <source>
        <dbReference type="Proteomes" id="UP000030108"/>
    </source>
</evidence>
<evidence type="ECO:0000256" key="1">
    <source>
        <dbReference type="ARBA" id="ARBA00001973"/>
    </source>
</evidence>
<gene>
    <name evidence="17" type="ORF">RSOL_272650</name>
</gene>
<dbReference type="Gene3D" id="2.70.50.70">
    <property type="match status" value="1"/>
</dbReference>
<evidence type="ECO:0000256" key="4">
    <source>
        <dbReference type="ARBA" id="ARBA00022723"/>
    </source>
</evidence>
<comment type="caution">
    <text evidence="17">The sequence shown here is derived from an EMBL/GenBank/DDBJ whole genome shotgun (WGS) entry which is preliminary data.</text>
</comment>
<name>A0A0A1UIQ4_9AGAM</name>
<keyword evidence="3" id="KW-0964">Secreted</keyword>
<evidence type="ECO:0000256" key="15">
    <source>
        <dbReference type="ARBA" id="ARBA00047174"/>
    </source>
</evidence>
<evidence type="ECO:0000313" key="17">
    <source>
        <dbReference type="EMBL" id="EUC58700.1"/>
    </source>
</evidence>